<dbReference type="EMBL" id="BMAR01000005">
    <property type="protein sequence ID" value="GFR43387.1"/>
    <property type="molecule type" value="Genomic_DNA"/>
</dbReference>
<sequence length="555" mass="58096">MNPLLTQRNADFASPTHPLQSLTPTRAQPDADFANPTHDSIWKVTRQLKKEQCSLYNCVASILSDAAFVSEIRGLYPTIPLLANLRCGLWYTRQADGTCYFKSTDGHNGNWSFSCTRLNWNVCELAAQHGGVIIVDATRKGKRFPDAMTKTIPIWAAVVNRAVARKRAEASARQAAAGAAVGAAGAMRSSTSAFVSAPDQQPTEQQLLFQQQLVPNLPARESQSPDTAADPVNSATPSSAPPCPSSPAPSTPRNCRSSFTFPAAPTSPAGSAAAGGGGGSCPAAAGQLAAAMAAATAEQQDCGCPRVGSLSMWLQSPLAASTTQPTSPTGTATTTTALATAAEVLRRNADAMDALSAVATREEDGSPVASTLAVPTDADGDDDDDGHGENIISRERRLGPAWACGHREGGSGSSPPRGEQPGGEGCGGVCGSPRRARWVRRGADTGEGLDLEERCCGGRQQGEQGEEEDPQQLLQKEHPDPQEQQQKHQEHQLLLPQHQQQQEDEDWDAWPAAAPAAAPAESPASCCWQVQLRGPDAAAAGCCCPPALCDVDLGA</sequence>
<evidence type="ECO:0000256" key="1">
    <source>
        <dbReference type="SAM" id="MobiDB-lite"/>
    </source>
</evidence>
<dbReference type="Pfam" id="PF17184">
    <property type="entry name" value="Rit1_C"/>
    <property type="match status" value="1"/>
</dbReference>
<evidence type="ECO:0000313" key="3">
    <source>
        <dbReference type="EMBL" id="GFR43387.1"/>
    </source>
</evidence>
<feature type="compositionally biased region" description="Gly residues" evidence="1">
    <location>
        <begin position="420"/>
        <end position="430"/>
    </location>
</feature>
<proteinExistence type="predicted"/>
<name>A0AAD3HJS3_9CHLO</name>
<organism evidence="3 4">
    <name type="scientific">Astrephomene gubernaculifera</name>
    <dbReference type="NCBI Taxonomy" id="47775"/>
    <lineage>
        <taxon>Eukaryota</taxon>
        <taxon>Viridiplantae</taxon>
        <taxon>Chlorophyta</taxon>
        <taxon>core chlorophytes</taxon>
        <taxon>Chlorophyceae</taxon>
        <taxon>CS clade</taxon>
        <taxon>Chlamydomonadales</taxon>
        <taxon>Astrephomenaceae</taxon>
        <taxon>Astrephomene</taxon>
    </lineage>
</organism>
<protein>
    <recommendedName>
        <fullName evidence="2">Rit1 N-terminal domain-containing protein</fullName>
    </recommendedName>
</protein>
<feature type="region of interest" description="Disordered" evidence="1">
    <location>
        <begin position="358"/>
        <end position="433"/>
    </location>
</feature>
<keyword evidence="4" id="KW-1185">Reference proteome</keyword>
<feature type="compositionally biased region" description="Basic and acidic residues" evidence="1">
    <location>
        <begin position="475"/>
        <end position="491"/>
    </location>
</feature>
<dbReference type="GO" id="GO:0005737">
    <property type="term" value="C:cytoplasm"/>
    <property type="evidence" value="ECO:0007669"/>
    <property type="project" value="TreeGrafter"/>
</dbReference>
<comment type="caution">
    <text evidence="3">The sequence shown here is derived from an EMBL/GenBank/DDBJ whole genome shotgun (WGS) entry which is preliminary data.</text>
</comment>
<feature type="region of interest" description="Disordered" evidence="1">
    <location>
        <begin position="219"/>
        <end position="281"/>
    </location>
</feature>
<feature type="region of interest" description="Disordered" evidence="1">
    <location>
        <begin position="449"/>
        <end position="516"/>
    </location>
</feature>
<dbReference type="GO" id="GO:0019988">
    <property type="term" value="P:charged-tRNA amino acid modification"/>
    <property type="evidence" value="ECO:0007669"/>
    <property type="project" value="InterPro"/>
</dbReference>
<accession>A0AAD3HJS3</accession>
<dbReference type="InterPro" id="IPR007306">
    <property type="entry name" value="Rit1"/>
</dbReference>
<reference evidence="3 4" key="1">
    <citation type="journal article" date="2021" name="Sci. Rep.">
        <title>Genome sequencing of the multicellular alga Astrephomene provides insights into convergent evolution of germ-soma differentiation.</title>
        <authorList>
            <person name="Yamashita S."/>
            <person name="Yamamoto K."/>
            <person name="Matsuzaki R."/>
            <person name="Suzuki S."/>
            <person name="Yamaguchi H."/>
            <person name="Hirooka S."/>
            <person name="Minakuchi Y."/>
            <person name="Miyagishima S."/>
            <person name="Kawachi M."/>
            <person name="Toyoda A."/>
            <person name="Nozaki H."/>
        </authorList>
    </citation>
    <scope>NUCLEOTIDE SEQUENCE [LARGE SCALE GENOMIC DNA]</scope>
    <source>
        <strain evidence="3 4">NIES-4017</strain>
    </source>
</reference>
<dbReference type="GO" id="GO:0043399">
    <property type="term" value="F:tRNA adenosine(64)-2'-O-ribosylphosphate transferase activity"/>
    <property type="evidence" value="ECO:0007669"/>
    <property type="project" value="InterPro"/>
</dbReference>
<feature type="non-terminal residue" evidence="3">
    <location>
        <position position="1"/>
    </location>
</feature>
<feature type="compositionally biased region" description="Pro residues" evidence="1">
    <location>
        <begin position="239"/>
        <end position="250"/>
    </location>
</feature>
<gene>
    <name evidence="3" type="ORF">Agub_g4462</name>
</gene>
<dbReference type="AlphaFoldDB" id="A0AAD3HJS3"/>
<dbReference type="Proteomes" id="UP001054857">
    <property type="component" value="Unassembled WGS sequence"/>
</dbReference>
<dbReference type="InterPro" id="IPR033449">
    <property type="entry name" value="Rit1_N"/>
</dbReference>
<feature type="compositionally biased region" description="Polar residues" evidence="1">
    <location>
        <begin position="17"/>
        <end position="26"/>
    </location>
</feature>
<dbReference type="PANTHER" id="PTHR31811">
    <property type="entry name" value="TRNA A64-2'-O-RIBOSYLPHOSPHATE TRANSFERASE"/>
    <property type="match status" value="1"/>
</dbReference>
<dbReference type="PANTHER" id="PTHR31811:SF0">
    <property type="entry name" value="TRNA A64-2'-O-RIBOSYLPHOSPHATE TRANSFERASE"/>
    <property type="match status" value="1"/>
</dbReference>
<evidence type="ECO:0000313" key="4">
    <source>
        <dbReference type="Proteomes" id="UP001054857"/>
    </source>
</evidence>
<evidence type="ECO:0000259" key="2">
    <source>
        <dbReference type="Pfam" id="PF17184"/>
    </source>
</evidence>
<feature type="region of interest" description="Disordered" evidence="1">
    <location>
        <begin position="11"/>
        <end position="30"/>
    </location>
</feature>
<feature type="compositionally biased region" description="Low complexity" evidence="1">
    <location>
        <begin position="257"/>
        <end position="272"/>
    </location>
</feature>
<feature type="domain" description="Rit1 N-terminal" evidence="2">
    <location>
        <begin position="48"/>
        <end position="172"/>
    </location>
</feature>